<keyword evidence="3" id="KW-1185">Reference proteome</keyword>
<proteinExistence type="predicted"/>
<sequence length="453" mass="50081">MTYWLNAGVLLSSTGVTKLRAYQAWFTLMNRGNNIRDLDLNLGAIKGSINDACFLLLKRRNRLLTFFVLSLLGVNAAIPLIVGLSILQEDGVRYVTFQFNGTSDLPNSSLRQKNNDGQLKAIQKMVPWILDDDESHGQALKGTLVTPDSRSAYASNALPGGPRINGWFECQGWDNYTAAPPGENGWFIWFNETRFSALPSMSLAASMWVTNTARTQYVWVSNTTGLIPNATTTKDGGLDIAMCIHHLEMIPEEPRKAGVDYLTPTAPRISGCDSTDTNICVADSVNNAIVNWWGGTGAEFWDMACRGGVIGPIHPRTDEERYCPITQELWRQTTIAMLDGIIQTAPKSVSSVQALNARVVGLNLSRWWLNAIIPVATVAIYLVGLFYTCWLSQGHKTLKELNLEEVVRAAQTDHVHDLILTGQLKKAPIRYHSDVGFVDNTSRSTTAQMNRST</sequence>
<evidence type="ECO:0000313" key="2">
    <source>
        <dbReference type="EMBL" id="KAF5352596.1"/>
    </source>
</evidence>
<dbReference type="OrthoDB" id="3039026at2759"/>
<dbReference type="EMBL" id="JAACJO010000011">
    <property type="protein sequence ID" value="KAF5352596.1"/>
    <property type="molecule type" value="Genomic_DNA"/>
</dbReference>
<keyword evidence="1" id="KW-1133">Transmembrane helix</keyword>
<organism evidence="2 3">
    <name type="scientific">Leucocoprinus leucothites</name>
    <dbReference type="NCBI Taxonomy" id="201217"/>
    <lineage>
        <taxon>Eukaryota</taxon>
        <taxon>Fungi</taxon>
        <taxon>Dikarya</taxon>
        <taxon>Basidiomycota</taxon>
        <taxon>Agaricomycotina</taxon>
        <taxon>Agaricomycetes</taxon>
        <taxon>Agaricomycetidae</taxon>
        <taxon>Agaricales</taxon>
        <taxon>Agaricineae</taxon>
        <taxon>Agaricaceae</taxon>
        <taxon>Leucocoprinus</taxon>
    </lineage>
</organism>
<dbReference type="Proteomes" id="UP000559027">
    <property type="component" value="Unassembled WGS sequence"/>
</dbReference>
<evidence type="ECO:0000256" key="1">
    <source>
        <dbReference type="SAM" id="Phobius"/>
    </source>
</evidence>
<keyword evidence="1" id="KW-0812">Transmembrane</keyword>
<evidence type="ECO:0000313" key="3">
    <source>
        <dbReference type="Proteomes" id="UP000559027"/>
    </source>
</evidence>
<gene>
    <name evidence="2" type="ORF">D9756_006331</name>
</gene>
<comment type="caution">
    <text evidence="2">The sequence shown here is derived from an EMBL/GenBank/DDBJ whole genome shotgun (WGS) entry which is preliminary data.</text>
</comment>
<dbReference type="AlphaFoldDB" id="A0A8H5D2X0"/>
<keyword evidence="1" id="KW-0472">Membrane</keyword>
<protein>
    <submittedName>
        <fullName evidence="2">Uncharacterized protein</fullName>
    </submittedName>
</protein>
<reference evidence="2 3" key="1">
    <citation type="journal article" date="2020" name="ISME J.">
        <title>Uncovering the hidden diversity of litter-decomposition mechanisms in mushroom-forming fungi.</title>
        <authorList>
            <person name="Floudas D."/>
            <person name="Bentzer J."/>
            <person name="Ahren D."/>
            <person name="Johansson T."/>
            <person name="Persson P."/>
            <person name="Tunlid A."/>
        </authorList>
    </citation>
    <scope>NUCLEOTIDE SEQUENCE [LARGE SCALE GENOMIC DNA]</scope>
    <source>
        <strain evidence="2 3">CBS 146.42</strain>
    </source>
</reference>
<feature type="transmembrane region" description="Helical" evidence="1">
    <location>
        <begin position="367"/>
        <end position="390"/>
    </location>
</feature>
<name>A0A8H5D2X0_9AGAR</name>
<feature type="transmembrane region" description="Helical" evidence="1">
    <location>
        <begin position="63"/>
        <end position="87"/>
    </location>
</feature>
<accession>A0A8H5D2X0</accession>